<keyword evidence="7" id="KW-1185">Reference proteome</keyword>
<name>A0ABR0KMW7_9EURO</name>
<evidence type="ECO:0000256" key="1">
    <source>
        <dbReference type="ARBA" id="ARBA00004123"/>
    </source>
</evidence>
<feature type="compositionally biased region" description="Basic residues" evidence="5">
    <location>
        <begin position="19"/>
        <end position="29"/>
    </location>
</feature>
<feature type="compositionally biased region" description="Basic and acidic residues" evidence="5">
    <location>
        <begin position="164"/>
        <end position="183"/>
    </location>
</feature>
<feature type="compositionally biased region" description="Basic and acidic residues" evidence="5">
    <location>
        <begin position="224"/>
        <end position="237"/>
    </location>
</feature>
<evidence type="ECO:0000256" key="4">
    <source>
        <dbReference type="ARBA" id="ARBA00023242"/>
    </source>
</evidence>
<dbReference type="PANTHER" id="PTHR13408">
    <property type="entry name" value="DNA-DIRECTED RNA POLYMERASE III"/>
    <property type="match status" value="1"/>
</dbReference>
<gene>
    <name evidence="6" type="ORF">LTR24_000765</name>
</gene>
<keyword evidence="2" id="KW-0240">DNA-directed RNA polymerase</keyword>
<sequence>MPEDDDPPKSQSSTPKPKPSAKPRAVTRKSKAEREEYARKEAERATERARLDAAAIPKTPAVRGSRGGARGAKAIVNKTERASSTIAAGVFGSGSAARLERSRGAVDLGVAEALDGGETQGRQILQDAGTATAAGPVTDVEGTATGRSGTAGRGRGAKGTAQEELIHIEEDDREDQPRRDIERIWISSDEEEDEIVNRKGKQRRTSRTPKPFAGLRPVRAARTAVEEHEDSKEKEPIKANTTTEDNAIIDVGSSDDMQVDDAPLPDTSAAAGAVSVKQRAPSSPELTKKTLKKPSDSRTKPDPRVLTETVEERAERLRLSEDIENLREAFLHKSDTDDTIDSKEEEAVFGHTDHGRDRMFLFQLPPLVPQLYDPMTRQREAGTATDVDGVQVKAEDASSATAASADAAQKTADAAPTMFTADAPAEKCLPAGLIGKLRIHKSGKVKLDWGGTDMEVRYGTDVDFLQDVVCVENAEQPEADAGDVASQKEGKAYAMGQVKRKMVLVPDWGRLYA</sequence>
<evidence type="ECO:0000313" key="7">
    <source>
        <dbReference type="Proteomes" id="UP001345013"/>
    </source>
</evidence>
<feature type="region of interest" description="Disordered" evidence="5">
    <location>
        <begin position="1"/>
        <end position="71"/>
    </location>
</feature>
<comment type="caution">
    <text evidence="6">The sequence shown here is derived from an EMBL/GenBank/DDBJ whole genome shotgun (WGS) entry which is preliminary data.</text>
</comment>
<dbReference type="Proteomes" id="UP001345013">
    <property type="component" value="Unassembled WGS sequence"/>
</dbReference>
<evidence type="ECO:0000256" key="3">
    <source>
        <dbReference type="ARBA" id="ARBA00023163"/>
    </source>
</evidence>
<organism evidence="6 7">
    <name type="scientific">Lithohypha guttulata</name>
    <dbReference type="NCBI Taxonomy" id="1690604"/>
    <lineage>
        <taxon>Eukaryota</taxon>
        <taxon>Fungi</taxon>
        <taxon>Dikarya</taxon>
        <taxon>Ascomycota</taxon>
        <taxon>Pezizomycotina</taxon>
        <taxon>Eurotiomycetes</taxon>
        <taxon>Chaetothyriomycetidae</taxon>
        <taxon>Chaetothyriales</taxon>
        <taxon>Trichomeriaceae</taxon>
        <taxon>Lithohypha</taxon>
    </lineage>
</organism>
<feature type="compositionally biased region" description="Basic residues" evidence="5">
    <location>
        <begin position="198"/>
        <end position="207"/>
    </location>
</feature>
<dbReference type="EMBL" id="JAVRRG010000005">
    <property type="protein sequence ID" value="KAK5100917.1"/>
    <property type="molecule type" value="Genomic_DNA"/>
</dbReference>
<accession>A0ABR0KMW7</accession>
<evidence type="ECO:0008006" key="8">
    <source>
        <dbReference type="Google" id="ProtNLM"/>
    </source>
</evidence>
<keyword evidence="4" id="KW-0539">Nucleus</keyword>
<keyword evidence="3" id="KW-0804">Transcription</keyword>
<protein>
    <recommendedName>
        <fullName evidence="8">DNA-directed RNA polymerase III subunit RPC4</fullName>
    </recommendedName>
</protein>
<dbReference type="Pfam" id="PF05132">
    <property type="entry name" value="RNA_pol_Rpc4"/>
    <property type="match status" value="1"/>
</dbReference>
<reference evidence="6 7" key="1">
    <citation type="submission" date="2023-08" db="EMBL/GenBank/DDBJ databases">
        <title>Black Yeasts Isolated from many extreme environments.</title>
        <authorList>
            <person name="Coleine C."/>
            <person name="Stajich J.E."/>
            <person name="Selbmann L."/>
        </authorList>
    </citation>
    <scope>NUCLEOTIDE SEQUENCE [LARGE SCALE GENOMIC DNA]</scope>
    <source>
        <strain evidence="6 7">CCFEE 5885</strain>
    </source>
</reference>
<evidence type="ECO:0000313" key="6">
    <source>
        <dbReference type="EMBL" id="KAK5100917.1"/>
    </source>
</evidence>
<feature type="compositionally biased region" description="Basic and acidic residues" evidence="5">
    <location>
        <begin position="293"/>
        <end position="306"/>
    </location>
</feature>
<evidence type="ECO:0000256" key="5">
    <source>
        <dbReference type="SAM" id="MobiDB-lite"/>
    </source>
</evidence>
<proteinExistence type="predicted"/>
<dbReference type="PANTHER" id="PTHR13408:SF0">
    <property type="entry name" value="DNA-DIRECTED RNA POLYMERASE III SUBUNIT RPC4"/>
    <property type="match status" value="1"/>
</dbReference>
<evidence type="ECO:0000256" key="2">
    <source>
        <dbReference type="ARBA" id="ARBA00022478"/>
    </source>
</evidence>
<comment type="subcellular location">
    <subcellularLocation>
        <location evidence="1">Nucleus</location>
    </subcellularLocation>
</comment>
<feature type="region of interest" description="Disordered" evidence="5">
    <location>
        <begin position="129"/>
        <end position="306"/>
    </location>
</feature>
<feature type="compositionally biased region" description="Basic and acidic residues" evidence="5">
    <location>
        <begin position="30"/>
        <end position="51"/>
    </location>
</feature>
<dbReference type="InterPro" id="IPR007811">
    <property type="entry name" value="RPC4"/>
</dbReference>